<dbReference type="PANTHER" id="PTHR30619">
    <property type="entry name" value="DNA INTERNALIZATION/COMPETENCE PROTEIN COMEC/REC2"/>
    <property type="match status" value="1"/>
</dbReference>
<dbReference type="STRING" id="1319815.HMPREF0202_02404"/>
<dbReference type="PATRIC" id="fig|1319815.3.peg.2311"/>
<dbReference type="GO" id="GO:0005886">
    <property type="term" value="C:plasma membrane"/>
    <property type="evidence" value="ECO:0007669"/>
    <property type="project" value="UniProtKB-SubCell"/>
</dbReference>
<keyword evidence="3 6" id="KW-0812">Transmembrane</keyword>
<dbReference type="Pfam" id="PF03772">
    <property type="entry name" value="Competence"/>
    <property type="match status" value="1"/>
</dbReference>
<feature type="transmembrane region" description="Helical" evidence="6">
    <location>
        <begin position="154"/>
        <end position="176"/>
    </location>
</feature>
<feature type="domain" description="ComEC/Rec2-related protein" evidence="7">
    <location>
        <begin position="133"/>
        <end position="371"/>
    </location>
</feature>
<evidence type="ECO:0000313" key="8">
    <source>
        <dbReference type="EMBL" id="ERT67281.1"/>
    </source>
</evidence>
<accession>U7V705</accession>
<keyword evidence="9" id="KW-1185">Reference proteome</keyword>
<feature type="transmembrane region" description="Helical" evidence="6">
    <location>
        <begin position="286"/>
        <end position="305"/>
    </location>
</feature>
<evidence type="ECO:0000259" key="7">
    <source>
        <dbReference type="Pfam" id="PF03772"/>
    </source>
</evidence>
<evidence type="ECO:0000256" key="5">
    <source>
        <dbReference type="ARBA" id="ARBA00023136"/>
    </source>
</evidence>
<evidence type="ECO:0000256" key="4">
    <source>
        <dbReference type="ARBA" id="ARBA00022989"/>
    </source>
</evidence>
<keyword evidence="2" id="KW-1003">Cell membrane</keyword>
<dbReference type="Proteomes" id="UP000017081">
    <property type="component" value="Unassembled WGS sequence"/>
</dbReference>
<proteinExistence type="predicted"/>
<evidence type="ECO:0000256" key="1">
    <source>
        <dbReference type="ARBA" id="ARBA00004651"/>
    </source>
</evidence>
<evidence type="ECO:0000256" key="6">
    <source>
        <dbReference type="SAM" id="Phobius"/>
    </source>
</evidence>
<organism evidence="8 9">
    <name type="scientific">Cetobacterium somerae ATCC BAA-474</name>
    <dbReference type="NCBI Taxonomy" id="1319815"/>
    <lineage>
        <taxon>Bacteria</taxon>
        <taxon>Fusobacteriati</taxon>
        <taxon>Fusobacteriota</taxon>
        <taxon>Fusobacteriia</taxon>
        <taxon>Fusobacteriales</taxon>
        <taxon>Fusobacteriaceae</taxon>
        <taxon>Cetobacterium</taxon>
    </lineage>
</organism>
<dbReference type="NCBIfam" id="TIGR00360">
    <property type="entry name" value="ComEC_N-term"/>
    <property type="match status" value="1"/>
</dbReference>
<evidence type="ECO:0000256" key="3">
    <source>
        <dbReference type="ARBA" id="ARBA00022692"/>
    </source>
</evidence>
<name>U7V705_9FUSO</name>
<keyword evidence="5 6" id="KW-0472">Membrane</keyword>
<dbReference type="AlphaFoldDB" id="U7V705"/>
<dbReference type="HOGENOM" id="CLU_036291_0_0_0"/>
<gene>
    <name evidence="8" type="ORF">HMPREF0202_02404</name>
</gene>
<feature type="transmembrane region" description="Helical" evidence="6">
    <location>
        <begin position="232"/>
        <end position="265"/>
    </location>
</feature>
<evidence type="ECO:0000313" key="9">
    <source>
        <dbReference type="Proteomes" id="UP000017081"/>
    </source>
</evidence>
<dbReference type="eggNOG" id="COG0658">
    <property type="taxonomic scope" value="Bacteria"/>
</dbReference>
<feature type="transmembrane region" description="Helical" evidence="6">
    <location>
        <begin position="188"/>
        <end position="212"/>
    </location>
</feature>
<comment type="subcellular location">
    <subcellularLocation>
        <location evidence="1">Cell membrane</location>
        <topology evidence="1">Multi-pass membrane protein</topology>
    </subcellularLocation>
</comment>
<feature type="transmembrane region" description="Helical" evidence="6">
    <location>
        <begin position="7"/>
        <end position="24"/>
    </location>
</feature>
<reference evidence="8 9" key="1">
    <citation type="submission" date="2013-08" db="EMBL/GenBank/DDBJ databases">
        <authorList>
            <person name="Weinstock G."/>
            <person name="Sodergren E."/>
            <person name="Wylie T."/>
            <person name="Fulton L."/>
            <person name="Fulton R."/>
            <person name="Fronick C."/>
            <person name="O'Laughlin M."/>
            <person name="Godfrey J."/>
            <person name="Miner T."/>
            <person name="Herter B."/>
            <person name="Appelbaum E."/>
            <person name="Cordes M."/>
            <person name="Lek S."/>
            <person name="Wollam A."/>
            <person name="Pepin K.H."/>
            <person name="Palsikar V.B."/>
            <person name="Mitreva M."/>
            <person name="Wilson R.K."/>
        </authorList>
    </citation>
    <scope>NUCLEOTIDE SEQUENCE [LARGE SCALE GENOMIC DNA]</scope>
    <source>
        <strain evidence="8 9">ATCC BAA-474</strain>
    </source>
</reference>
<dbReference type="InterPro" id="IPR052159">
    <property type="entry name" value="Competence_DNA_uptake"/>
</dbReference>
<keyword evidence="4 6" id="KW-1133">Transmembrane helix</keyword>
<dbReference type="EMBL" id="AXZF01000114">
    <property type="protein sequence ID" value="ERT67281.1"/>
    <property type="molecule type" value="Genomic_DNA"/>
</dbReference>
<comment type="caution">
    <text evidence="8">The sequence shown here is derived from an EMBL/GenBank/DDBJ whole genome shotgun (WGS) entry which is preliminary data.</text>
</comment>
<dbReference type="PANTHER" id="PTHR30619:SF1">
    <property type="entry name" value="RECOMBINATION PROTEIN 2"/>
    <property type="match status" value="1"/>
</dbReference>
<evidence type="ECO:0000256" key="2">
    <source>
        <dbReference type="ARBA" id="ARBA00022475"/>
    </source>
</evidence>
<sequence length="373" mass="43406">MLKKTEIGALIIIFASIFFFRLYWTTFKEKIEIGDIIELTGRVDAGRGRIENINGKYPVKNMYFIVNKVEDGEKIILGEVKKIKFSKWGVQYNIEAEEVKNKENILRNFFIKKIKKISADYSFSLEHFLRATVLGEGYLLDEDVKEKFRYTGTAHLLVISGLHIGVIIAGMSLLLLKLNINKRKRYILVFIILTLYVISIGKSPSIFRAYIMGSIYLLGNILYEKVNSKKSFILAFCCSLLIFPTWIYSISFWMSYIAVFSIIFIYEKIPKIKKYRSKYLNKVLNTLLMTLTIQLCMTPIFYIFFNTIPLFSVFSNLIIIPIASVFIMISFMTIFLSNFYLEFLTISLVNYTYIILIKSIELLSEIPYLTLEL</sequence>
<feature type="transmembrane region" description="Helical" evidence="6">
    <location>
        <begin position="317"/>
        <end position="341"/>
    </location>
</feature>
<protein>
    <submittedName>
        <fullName evidence="8">ComEC/Rec2-like protein</fullName>
    </submittedName>
</protein>
<dbReference type="InterPro" id="IPR004477">
    <property type="entry name" value="ComEC_N"/>
</dbReference>